<dbReference type="Gene3D" id="3.30.450.40">
    <property type="match status" value="1"/>
</dbReference>
<dbReference type="SUPFAM" id="SSF47384">
    <property type="entry name" value="Homodimeric domain of signal transducing histidine kinase"/>
    <property type="match status" value="1"/>
</dbReference>
<dbReference type="InterPro" id="IPR003661">
    <property type="entry name" value="HisK_dim/P_dom"/>
</dbReference>
<dbReference type="AlphaFoldDB" id="A0A2P2C022"/>
<dbReference type="InterPro" id="IPR003018">
    <property type="entry name" value="GAF"/>
</dbReference>
<evidence type="ECO:0000313" key="2">
    <source>
        <dbReference type="EMBL" id="CUR55355.1"/>
    </source>
</evidence>
<accession>A0A2P2C022</accession>
<dbReference type="SUPFAM" id="SSF55781">
    <property type="entry name" value="GAF domain-like"/>
    <property type="match status" value="1"/>
</dbReference>
<dbReference type="EMBL" id="CZKA01000018">
    <property type="protein sequence ID" value="CUR55355.1"/>
    <property type="molecule type" value="Genomic_DNA"/>
</dbReference>
<dbReference type="CDD" id="cd00082">
    <property type="entry name" value="HisKA"/>
    <property type="match status" value="1"/>
</dbReference>
<sequence length="326" mass="35482">MAAETSAQTWAHAGLYDTLQVIVEGVTQVAGFTAATISIVHSSGVTETVATSGTAQAGSRLVIDLLDEDGVRRGSLSVEPPEDHPLSPGRRRRLERYVDQANRAIMSCLQRERLGEQVRLAATTRQIVRSASTQLSLERIIEDSRQAIVNGFGIQGLWLHSFDDGRVYAYSSADEDFEVDDALVQLAESAARTGWDQQRIGLISRGESLTDIISGSERAKVLDFLAGAGVCSLMFVPLGARNECLGTLVLTRDDTAPDWSEAEIDAALDIGHDLGSALLNARTFEAEQRLVGELQRLDRWKSQLIATVSHELKTPLTTIFGHLELL</sequence>
<dbReference type="SMART" id="SM00065">
    <property type="entry name" value="GAF"/>
    <property type="match status" value="1"/>
</dbReference>
<dbReference type="Pfam" id="PF01590">
    <property type="entry name" value="GAF"/>
    <property type="match status" value="1"/>
</dbReference>
<organism evidence="2">
    <name type="scientific">metagenome</name>
    <dbReference type="NCBI Taxonomy" id="256318"/>
    <lineage>
        <taxon>unclassified sequences</taxon>
        <taxon>metagenomes</taxon>
    </lineage>
</organism>
<dbReference type="Pfam" id="PF00512">
    <property type="entry name" value="HisKA"/>
    <property type="match status" value="1"/>
</dbReference>
<dbReference type="InterPro" id="IPR036097">
    <property type="entry name" value="HisK_dim/P_sf"/>
</dbReference>
<protein>
    <recommendedName>
        <fullName evidence="1">GAF domain-containing protein</fullName>
    </recommendedName>
</protein>
<gene>
    <name evidence="2" type="ORF">NOCA2250001</name>
</gene>
<dbReference type="Gene3D" id="1.10.287.130">
    <property type="match status" value="1"/>
</dbReference>
<name>A0A2P2C022_9ZZZZ</name>
<dbReference type="InterPro" id="IPR029016">
    <property type="entry name" value="GAF-like_dom_sf"/>
</dbReference>
<feature type="domain" description="GAF" evidence="1">
    <location>
        <begin position="136"/>
        <end position="288"/>
    </location>
</feature>
<evidence type="ECO:0000259" key="1">
    <source>
        <dbReference type="SMART" id="SM00065"/>
    </source>
</evidence>
<reference evidence="2" key="1">
    <citation type="submission" date="2015-08" db="EMBL/GenBank/DDBJ databases">
        <authorList>
            <person name="Babu N.S."/>
            <person name="Beckwith C.J."/>
            <person name="Beseler K.G."/>
            <person name="Brison A."/>
            <person name="Carone J.V."/>
            <person name="Caskin T.P."/>
            <person name="Diamond M."/>
            <person name="Durham M.E."/>
            <person name="Foxe J.M."/>
            <person name="Go M."/>
            <person name="Henderson B.A."/>
            <person name="Jones I.B."/>
            <person name="McGettigan J.A."/>
            <person name="Micheletti S.J."/>
            <person name="Nasrallah M.E."/>
            <person name="Ortiz D."/>
            <person name="Piller C.R."/>
            <person name="Privatt S.R."/>
            <person name="Schneider S.L."/>
            <person name="Sharp S."/>
            <person name="Smith T.C."/>
            <person name="Stanton J.D."/>
            <person name="Ullery H.E."/>
            <person name="Wilson R.J."/>
            <person name="Serrano M.G."/>
            <person name="Buck G."/>
            <person name="Lee V."/>
            <person name="Wang Y."/>
            <person name="Carvalho R."/>
            <person name="Voegtly L."/>
            <person name="Shi R."/>
            <person name="Duckworth R."/>
            <person name="Johnson A."/>
            <person name="Loviza R."/>
            <person name="Walstead R."/>
            <person name="Shah Z."/>
            <person name="Kiflezghi M."/>
            <person name="Wade K."/>
            <person name="Ball S.L."/>
            <person name="Bradley K.W."/>
            <person name="Asai D.J."/>
            <person name="Bowman C.A."/>
            <person name="Russell D.A."/>
            <person name="Pope W.H."/>
            <person name="Jacobs-Sera D."/>
            <person name="Hendrix R.W."/>
            <person name="Hatfull G.F."/>
        </authorList>
    </citation>
    <scope>NUCLEOTIDE SEQUENCE</scope>
</reference>
<dbReference type="GO" id="GO:0000155">
    <property type="term" value="F:phosphorelay sensor kinase activity"/>
    <property type="evidence" value="ECO:0007669"/>
    <property type="project" value="InterPro"/>
</dbReference>
<proteinExistence type="predicted"/>